<dbReference type="AlphaFoldDB" id="I5BY92"/>
<accession>I5BY92</accession>
<reference evidence="2 3" key="1">
    <citation type="submission" date="2012-05" db="EMBL/GenBank/DDBJ databases">
        <title>Genome sequence of Nitritalea halalkaliphila LW7.</title>
        <authorList>
            <person name="Jangir P.K."/>
            <person name="Singh A."/>
            <person name="Shivaji S."/>
            <person name="Sharma R."/>
        </authorList>
    </citation>
    <scope>NUCLEOTIDE SEQUENCE [LARGE SCALE GENOMIC DNA]</scope>
    <source>
        <strain evidence="2 3">LW7</strain>
    </source>
</reference>
<dbReference type="Proteomes" id="UP000005551">
    <property type="component" value="Unassembled WGS sequence"/>
</dbReference>
<evidence type="ECO:0000313" key="3">
    <source>
        <dbReference type="Proteomes" id="UP000005551"/>
    </source>
</evidence>
<keyword evidence="3" id="KW-1185">Reference proteome</keyword>
<sequence>MRFRPWSGGFFGNYLKIIGAAPVLGGFFVKTPDFLYLHLKNSRLTWSYTPKPFPTRFLSFLLLILLEELVARRMGKQVNRGMDVISSLSSGMTNTLKNLMGYPIVWSLWLMVDR</sequence>
<protein>
    <submittedName>
        <fullName evidence="2">Uncharacterized protein</fullName>
    </submittedName>
</protein>
<dbReference type="EMBL" id="AJYA01000041">
    <property type="protein sequence ID" value="EIM74544.1"/>
    <property type="molecule type" value="Genomic_DNA"/>
</dbReference>
<gene>
    <name evidence="2" type="ORF">A3SI_15528</name>
</gene>
<keyword evidence="1" id="KW-0472">Membrane</keyword>
<feature type="transmembrane region" description="Helical" evidence="1">
    <location>
        <begin position="12"/>
        <end position="29"/>
    </location>
</feature>
<feature type="transmembrane region" description="Helical" evidence="1">
    <location>
        <begin position="53"/>
        <end position="71"/>
    </location>
</feature>
<organism evidence="2 3">
    <name type="scientific">Nitritalea halalkaliphila LW7</name>
    <dbReference type="NCBI Taxonomy" id="1189621"/>
    <lineage>
        <taxon>Bacteria</taxon>
        <taxon>Pseudomonadati</taxon>
        <taxon>Bacteroidota</taxon>
        <taxon>Cytophagia</taxon>
        <taxon>Cytophagales</taxon>
        <taxon>Cyclobacteriaceae</taxon>
        <taxon>Nitritalea</taxon>
    </lineage>
</organism>
<proteinExistence type="predicted"/>
<evidence type="ECO:0000256" key="1">
    <source>
        <dbReference type="SAM" id="Phobius"/>
    </source>
</evidence>
<comment type="caution">
    <text evidence="2">The sequence shown here is derived from an EMBL/GenBank/DDBJ whole genome shotgun (WGS) entry which is preliminary data.</text>
</comment>
<name>I5BY92_9BACT</name>
<keyword evidence="1" id="KW-1133">Transmembrane helix</keyword>
<evidence type="ECO:0000313" key="2">
    <source>
        <dbReference type="EMBL" id="EIM74544.1"/>
    </source>
</evidence>
<keyword evidence="1" id="KW-0812">Transmembrane</keyword>